<dbReference type="SMART" id="SM00382">
    <property type="entry name" value="AAA"/>
    <property type="match status" value="1"/>
</dbReference>
<dbReference type="GO" id="GO:0005524">
    <property type="term" value="F:ATP binding"/>
    <property type="evidence" value="ECO:0007669"/>
    <property type="project" value="InterPro"/>
</dbReference>
<dbReference type="CDD" id="cd00009">
    <property type="entry name" value="AAA"/>
    <property type="match status" value="1"/>
</dbReference>
<evidence type="ECO:0000259" key="1">
    <source>
        <dbReference type="SMART" id="SM00382"/>
    </source>
</evidence>
<reference evidence="3" key="1">
    <citation type="journal article" date="2013" name="Genome Announc.">
        <title>Genome Sequence of Halanaerobium saccharolyticum subsp. saccharolyticum Strain DSM 6643T, a Halophilic Hydrogen-Producing Bacterium.</title>
        <authorList>
            <person name="Kivisto A."/>
            <person name="Larjo A."/>
            <person name="Ciranna A."/>
            <person name="Santala V."/>
            <person name="Roos C."/>
            <person name="Karp M."/>
        </authorList>
    </citation>
    <scope>NUCLEOTIDE SEQUENCE [LARGE SCALE GENOMIC DNA]</scope>
    <source>
        <strain evidence="3">DSM 6643</strain>
    </source>
</reference>
<dbReference type="SUPFAM" id="SSF56300">
    <property type="entry name" value="Metallo-dependent phosphatases"/>
    <property type="match status" value="1"/>
</dbReference>
<protein>
    <recommendedName>
        <fullName evidence="1">AAA+ ATPase domain-containing protein</fullName>
    </recommendedName>
</protein>
<organism evidence="2 3">
    <name type="scientific">Halanaerobium saccharolyticum subsp. saccharolyticum DSM 6643</name>
    <dbReference type="NCBI Taxonomy" id="1293054"/>
    <lineage>
        <taxon>Bacteria</taxon>
        <taxon>Bacillati</taxon>
        <taxon>Bacillota</taxon>
        <taxon>Clostridia</taxon>
        <taxon>Halanaerobiales</taxon>
        <taxon>Halanaerobiaceae</taxon>
        <taxon>Halanaerobium</taxon>
    </lineage>
</organism>
<dbReference type="GO" id="GO:0016887">
    <property type="term" value="F:ATP hydrolysis activity"/>
    <property type="evidence" value="ECO:0007669"/>
    <property type="project" value="InterPro"/>
</dbReference>
<dbReference type="InterPro" id="IPR027417">
    <property type="entry name" value="P-loop_NTPase"/>
</dbReference>
<dbReference type="SUPFAM" id="SSF52540">
    <property type="entry name" value="P-loop containing nucleoside triphosphate hydrolases"/>
    <property type="match status" value="1"/>
</dbReference>
<dbReference type="Pfam" id="PF24406">
    <property type="entry name" value="nSTAND_NTPase4"/>
    <property type="match status" value="1"/>
</dbReference>
<dbReference type="Pfam" id="PF00149">
    <property type="entry name" value="Metallophos"/>
    <property type="match status" value="1"/>
</dbReference>
<accession>M5E4N0</accession>
<dbReference type="Gene3D" id="3.60.21.10">
    <property type="match status" value="1"/>
</dbReference>
<comment type="caution">
    <text evidence="2">The sequence shown here is derived from an EMBL/GenBank/DDBJ whole genome shotgun (WGS) entry which is preliminary data.</text>
</comment>
<dbReference type="InterPro" id="IPR057123">
    <property type="entry name" value="STAND_NTPase4_dom"/>
</dbReference>
<sequence>MKILMIHLSDIHLKKENDFIIKKSDKIISAVQNVCLEYDDIFLVITGDISFSGKLDQYLIAYDFIMDIKNDLEEYTGNSIKIIVIPGNHDCDYDNSDGKIRDIILDSISGNSKKDNKIDEGLIDNCCQVQEDWFDFYNSISNKEKIIHNHKLLQISEVKYDDYNILFYQYNTSWFSRKNEQYGNLYFPYDYFGEELFDKKADLVISFLHHPLNWQLNNNGFSFKKHLEKNSDIILTGHEHTPEQIERNDLSGKSTGYIHGNVLQSHDNDDNSGFNLITFDLDEEKYKTQKIVFDDDIYTRKGSNSEWNSFKKYKKNRKGHFKINDKFKDDWLNDPGATFVHSNKNNLILEDIFVWPDLELDKNDEESNYEESIFDGKLLIENKEGARKLFLIGEESSGKTTLCKMIFKKYFNFGFTPIYFDASNIKSEKYEDFQKLLLKRFKEQYNSKELEKFSQLKNNKKVIIIDDFHDNKLAPEFKKKFFNMLAKCFSNIIITTNSLFKIEEILEDDGLEMEHFTRYNIKEFGHLKRENLIKKWHKIGQERFLEKDNLIRKLDKSSKLFNRIIGSNYIPSYPIYLLTILQTEQAGNPHRLKESTYGHYYSFLITNSLGQINIQPEDLDFYYNYLSELSYFMFKNEIKILTKEKFKNEFHNYFCDEYSISMSFNEIKNNLIKSSLIEEFNNSFKIKYKYVYYFFIGNYLSNNISNKDIKTLTQELCSDINLEENANIIMFLTHHSKDPFIINELLNNAKELFKEYQLLEFNTDIESINGLLGKLPEMIYKEVDVIEHREDEARKKDKAEFNNKKVKEKDEESNELFELNLAFKNIEILGQILKNYYGSMKGKQKYDLVKEVFDLSLRTLNFLFEQLATSKDYFVKSINKKAEKNNLKEKDEIRKMIGNFLFHFAEFISYFVIKKVSNSVGNQKLNETFAEVAEEFDYISVELINVSIKLDYYQGFPFEDVKKLYNEVENNLLPKSLLKRFIINYFYMFDDLDYKQKQKIFDLLNIPIKTSHFIANKSTQKKLL</sequence>
<dbReference type="InterPro" id="IPR029052">
    <property type="entry name" value="Metallo-depent_PP-like"/>
</dbReference>
<dbReference type="RefSeq" id="WP_005490238.1">
    <property type="nucleotide sequence ID" value="NZ_CAUI01000023.1"/>
</dbReference>
<gene>
    <name evidence="2" type="ORF">HSACCH_02432</name>
</gene>
<dbReference type="Pfam" id="PF00004">
    <property type="entry name" value="AAA"/>
    <property type="match status" value="1"/>
</dbReference>
<evidence type="ECO:0000313" key="2">
    <source>
        <dbReference type="EMBL" id="CCU80930.1"/>
    </source>
</evidence>
<dbReference type="EMBL" id="CAUI01000023">
    <property type="protein sequence ID" value="CCU80930.1"/>
    <property type="molecule type" value="Genomic_DNA"/>
</dbReference>
<dbReference type="Gene3D" id="3.40.50.300">
    <property type="entry name" value="P-loop containing nucleotide triphosphate hydrolases"/>
    <property type="match status" value="1"/>
</dbReference>
<feature type="domain" description="AAA+ ATPase" evidence="1">
    <location>
        <begin position="385"/>
        <end position="517"/>
    </location>
</feature>
<evidence type="ECO:0000313" key="3">
    <source>
        <dbReference type="Proteomes" id="UP000012063"/>
    </source>
</evidence>
<dbReference type="Proteomes" id="UP000012063">
    <property type="component" value="Unassembled WGS sequence"/>
</dbReference>
<dbReference type="eggNOG" id="COG1409">
    <property type="taxonomic scope" value="Bacteria"/>
</dbReference>
<dbReference type="InterPro" id="IPR003593">
    <property type="entry name" value="AAA+_ATPase"/>
</dbReference>
<dbReference type="OrthoDB" id="115870at2"/>
<keyword evidence="3" id="KW-1185">Reference proteome</keyword>
<dbReference type="InterPro" id="IPR004843">
    <property type="entry name" value="Calcineurin-like_PHP"/>
</dbReference>
<dbReference type="AlphaFoldDB" id="M5E4N0"/>
<dbReference type="InParanoid" id="M5E4N0"/>
<name>M5E4N0_9FIRM</name>
<proteinExistence type="predicted"/>
<dbReference type="STRING" id="1293054.HSACCH_02432"/>
<dbReference type="InterPro" id="IPR003959">
    <property type="entry name" value="ATPase_AAA_core"/>
</dbReference>
<dbReference type="eggNOG" id="COG5635">
    <property type="taxonomic scope" value="Bacteria"/>
</dbReference>